<reference evidence="3" key="1">
    <citation type="journal article" date="2016" name="Insect Biochem. Mol. Biol.">
        <title>Multifaceted biological insights from a draft genome sequence of the tobacco hornworm moth, Manduca sexta.</title>
        <authorList>
            <person name="Kanost M.R."/>
            <person name="Arrese E.L."/>
            <person name="Cao X."/>
            <person name="Chen Y.R."/>
            <person name="Chellapilla S."/>
            <person name="Goldsmith M.R."/>
            <person name="Grosse-Wilde E."/>
            <person name="Heckel D.G."/>
            <person name="Herndon N."/>
            <person name="Jiang H."/>
            <person name="Papanicolaou A."/>
            <person name="Qu J."/>
            <person name="Soulages J.L."/>
            <person name="Vogel H."/>
            <person name="Walters J."/>
            <person name="Waterhouse R.M."/>
            <person name="Ahn S.J."/>
            <person name="Almeida F.C."/>
            <person name="An C."/>
            <person name="Aqrawi P."/>
            <person name="Bretschneider A."/>
            <person name="Bryant W.B."/>
            <person name="Bucks S."/>
            <person name="Chao H."/>
            <person name="Chevignon G."/>
            <person name="Christen J.M."/>
            <person name="Clarke D.F."/>
            <person name="Dittmer N.T."/>
            <person name="Ferguson L.C.F."/>
            <person name="Garavelou S."/>
            <person name="Gordon K.H.J."/>
            <person name="Gunaratna R.T."/>
            <person name="Han Y."/>
            <person name="Hauser F."/>
            <person name="He Y."/>
            <person name="Heidel-Fischer H."/>
            <person name="Hirsh A."/>
            <person name="Hu Y."/>
            <person name="Jiang H."/>
            <person name="Kalra D."/>
            <person name="Klinner C."/>
            <person name="Konig C."/>
            <person name="Kovar C."/>
            <person name="Kroll A.R."/>
            <person name="Kuwar S.S."/>
            <person name="Lee S.L."/>
            <person name="Lehman R."/>
            <person name="Li K."/>
            <person name="Li Z."/>
            <person name="Liang H."/>
            <person name="Lovelace S."/>
            <person name="Lu Z."/>
            <person name="Mansfield J.H."/>
            <person name="McCulloch K.J."/>
            <person name="Mathew T."/>
            <person name="Morton B."/>
            <person name="Muzny D.M."/>
            <person name="Neunemann D."/>
            <person name="Ongeri F."/>
            <person name="Pauchet Y."/>
            <person name="Pu L.L."/>
            <person name="Pyrousis I."/>
            <person name="Rao X.J."/>
            <person name="Redding A."/>
            <person name="Roesel C."/>
            <person name="Sanchez-Gracia A."/>
            <person name="Schaack S."/>
            <person name="Shukla A."/>
            <person name="Tetreau G."/>
            <person name="Wang Y."/>
            <person name="Xiong G.H."/>
            <person name="Traut W."/>
            <person name="Walsh T.K."/>
            <person name="Worley K.C."/>
            <person name="Wu D."/>
            <person name="Wu W."/>
            <person name="Wu Y.Q."/>
            <person name="Zhang X."/>
            <person name="Zou Z."/>
            <person name="Zucker H."/>
            <person name="Briscoe A.D."/>
            <person name="Burmester T."/>
            <person name="Clem R.J."/>
            <person name="Feyereisen R."/>
            <person name="Grimmelikhuijzen C.J.P."/>
            <person name="Hamodrakas S.J."/>
            <person name="Hansson B.S."/>
            <person name="Huguet E."/>
            <person name="Jermiin L.S."/>
            <person name="Lan Q."/>
            <person name="Lehman H.K."/>
            <person name="Lorenzen M."/>
            <person name="Merzendorfer H."/>
            <person name="Michalopoulos I."/>
            <person name="Morton D.B."/>
            <person name="Muthukrishnan S."/>
            <person name="Oakeshott J.G."/>
            <person name="Palmer W."/>
            <person name="Park Y."/>
            <person name="Passarelli A.L."/>
            <person name="Rozas J."/>
            <person name="Schwartz L.M."/>
            <person name="Smith W."/>
            <person name="Southgate A."/>
            <person name="Vilcinskas A."/>
            <person name="Vogt R."/>
            <person name="Wang P."/>
            <person name="Werren J."/>
            <person name="Yu X.Q."/>
            <person name="Zhou J.J."/>
            <person name="Brown S.J."/>
            <person name="Scherer S.E."/>
            <person name="Richards S."/>
            <person name="Blissard G.W."/>
        </authorList>
    </citation>
    <scope>NUCLEOTIDE SEQUENCE</scope>
</reference>
<evidence type="ECO:0000313" key="4">
    <source>
        <dbReference type="Proteomes" id="UP000791440"/>
    </source>
</evidence>
<dbReference type="AlphaFoldDB" id="A0A921ZEH2"/>
<name>A0A921ZEH2_MANSE</name>
<proteinExistence type="predicted"/>
<organism evidence="3 4">
    <name type="scientific">Manduca sexta</name>
    <name type="common">Tobacco hawkmoth</name>
    <name type="synonym">Tobacco hornworm</name>
    <dbReference type="NCBI Taxonomy" id="7130"/>
    <lineage>
        <taxon>Eukaryota</taxon>
        <taxon>Metazoa</taxon>
        <taxon>Ecdysozoa</taxon>
        <taxon>Arthropoda</taxon>
        <taxon>Hexapoda</taxon>
        <taxon>Insecta</taxon>
        <taxon>Pterygota</taxon>
        <taxon>Neoptera</taxon>
        <taxon>Endopterygota</taxon>
        <taxon>Lepidoptera</taxon>
        <taxon>Glossata</taxon>
        <taxon>Ditrysia</taxon>
        <taxon>Bombycoidea</taxon>
        <taxon>Sphingidae</taxon>
        <taxon>Sphinginae</taxon>
        <taxon>Sphingini</taxon>
        <taxon>Manduca</taxon>
    </lineage>
</organism>
<dbReference type="Gene3D" id="3.30.420.10">
    <property type="entry name" value="Ribonuclease H-like superfamily/Ribonuclease H"/>
    <property type="match status" value="1"/>
</dbReference>
<protein>
    <recommendedName>
        <fullName evidence="2">Tc1-like transposase DDE domain-containing protein</fullName>
    </recommendedName>
</protein>
<feature type="compositionally biased region" description="Polar residues" evidence="1">
    <location>
        <begin position="440"/>
        <end position="449"/>
    </location>
</feature>
<evidence type="ECO:0000256" key="1">
    <source>
        <dbReference type="SAM" id="MobiDB-lite"/>
    </source>
</evidence>
<dbReference type="OrthoDB" id="6511194at2759"/>
<evidence type="ECO:0000313" key="3">
    <source>
        <dbReference type="EMBL" id="KAG6456376.1"/>
    </source>
</evidence>
<dbReference type="InterPro" id="IPR036397">
    <property type="entry name" value="RNaseH_sf"/>
</dbReference>
<reference evidence="3" key="2">
    <citation type="submission" date="2020-12" db="EMBL/GenBank/DDBJ databases">
        <authorList>
            <person name="Kanost M."/>
        </authorList>
    </citation>
    <scope>NUCLEOTIDE SEQUENCE</scope>
</reference>
<keyword evidence="4" id="KW-1185">Reference proteome</keyword>
<dbReference type="EMBL" id="JH668511">
    <property type="protein sequence ID" value="KAG6456376.1"/>
    <property type="molecule type" value="Genomic_DNA"/>
</dbReference>
<gene>
    <name evidence="3" type="ORF">O3G_MSEX009708</name>
</gene>
<dbReference type="Pfam" id="PF13358">
    <property type="entry name" value="DDE_3"/>
    <property type="match status" value="1"/>
</dbReference>
<dbReference type="Proteomes" id="UP000791440">
    <property type="component" value="Unassembled WGS sequence"/>
</dbReference>
<feature type="domain" description="Tc1-like transposase DDE" evidence="2">
    <location>
        <begin position="240"/>
        <end position="380"/>
    </location>
</feature>
<accession>A0A921ZEH2</accession>
<feature type="compositionally biased region" description="Acidic residues" evidence="1">
    <location>
        <begin position="450"/>
        <end position="459"/>
    </location>
</feature>
<feature type="region of interest" description="Disordered" evidence="1">
    <location>
        <begin position="438"/>
        <end position="459"/>
    </location>
</feature>
<sequence length="459" mass="53234">MTTINDFYWIFLNNILIRMPKTIHSHDRKLIHNVYKYLSQRKSEGFDSISLNNITDLVVDMTGISRSSVLKIQKEGQTSSVFTTPRKNKPKSKKKINLDNFDMCAIRYKIQEFYVVRKEAPTLRRLLVALKKDINFVGGRESLHLILHKLGYNYKKCKNQRKILIERHDIVAWRAKYLHEIKLIRESGMPIVYFTESYIPTTLNHSNLESDNEAGVSKAVATNKRYIIVHCGGKNGLVPNTLSIYNDNDREKRLDFYDPMNKENFKKWMLEKLIPNLNKPTCIVMDNAGHHSSQINKPPNSMNGKQEIADWLTLKNISYPAYATKDMMLALVKRHKPEPIYEIDQLVQEHGHKILRLPPYHSDLNPLEMIWDIVKEKVAVSNISVDNALFLKLVEDSFEEIPAETWKKYCEHVNKKEENYRSRGAVIDTEIEQIIINVGGSESDTSNQESDYESDMSSS</sequence>
<dbReference type="PANTHER" id="PTHR33939:SF1">
    <property type="entry name" value="DUF4371 DOMAIN-CONTAINING PROTEIN"/>
    <property type="match status" value="1"/>
</dbReference>
<dbReference type="InterPro" id="IPR038717">
    <property type="entry name" value="Tc1-like_DDE_dom"/>
</dbReference>
<dbReference type="PANTHER" id="PTHR33939">
    <property type="entry name" value="PROTEIN CBG22215"/>
    <property type="match status" value="1"/>
</dbReference>
<dbReference type="GO" id="GO:0003676">
    <property type="term" value="F:nucleic acid binding"/>
    <property type="evidence" value="ECO:0007669"/>
    <property type="project" value="InterPro"/>
</dbReference>
<comment type="caution">
    <text evidence="3">The sequence shown here is derived from an EMBL/GenBank/DDBJ whole genome shotgun (WGS) entry which is preliminary data.</text>
</comment>
<evidence type="ECO:0000259" key="2">
    <source>
        <dbReference type="Pfam" id="PF13358"/>
    </source>
</evidence>